<keyword evidence="14" id="KW-1185">Reference proteome</keyword>
<evidence type="ECO:0000259" key="12">
    <source>
        <dbReference type="Pfam" id="PF07884"/>
    </source>
</evidence>
<dbReference type="GO" id="GO:0016020">
    <property type="term" value="C:membrane"/>
    <property type="evidence" value="ECO:0007669"/>
    <property type="project" value="UniProtKB-SubCell"/>
</dbReference>
<reference evidence="13" key="1">
    <citation type="submission" date="2015-10" db="EMBL/GenBank/DDBJ databases">
        <title>Description of Candidatus Tenderia electrophaga gen. nov, sp. nov., an Uncultivated Electroautotroph from a Biocathode Enrichment.</title>
        <authorList>
            <person name="Eddie B.J."/>
            <person name="Malanoski A.P."/>
            <person name="Wang Z."/>
            <person name="Hall R.J."/>
            <person name="Oh S.D."/>
            <person name="Heiner C."/>
            <person name="Lin B."/>
            <person name="Strycharz-Glaven S.M."/>
        </authorList>
    </citation>
    <scope>NUCLEOTIDE SEQUENCE [LARGE SCALE GENOMIC DNA]</scope>
    <source>
        <strain evidence="13">NRL1</strain>
    </source>
</reference>
<feature type="transmembrane region" description="Helical" evidence="10">
    <location>
        <begin position="415"/>
        <end position="431"/>
    </location>
</feature>
<accession>A0A0S2THT6</accession>
<name>A0A0S2THT6_9GAMM</name>
<evidence type="ECO:0000259" key="11">
    <source>
        <dbReference type="Pfam" id="PF03779"/>
    </source>
</evidence>
<feature type="transmembrane region" description="Helical" evidence="10">
    <location>
        <begin position="114"/>
        <end position="134"/>
    </location>
</feature>
<dbReference type="KEGG" id="tee:Tel_03500"/>
<feature type="domain" description="SPW repeat-containing integral membrane" evidence="11">
    <location>
        <begin position="61"/>
        <end position="129"/>
    </location>
</feature>
<evidence type="ECO:0000256" key="1">
    <source>
        <dbReference type="ARBA" id="ARBA00004141"/>
    </source>
</evidence>
<keyword evidence="5 10" id="KW-1133">Transmembrane helix</keyword>
<feature type="domain" description="Vitamin K epoxide reductase" evidence="12">
    <location>
        <begin position="165"/>
        <end position="301"/>
    </location>
</feature>
<dbReference type="STRING" id="1748243.Tel_03500"/>
<dbReference type="Pfam" id="PF03779">
    <property type="entry name" value="SPW"/>
    <property type="match status" value="2"/>
</dbReference>
<evidence type="ECO:0000256" key="3">
    <source>
        <dbReference type="ARBA" id="ARBA00022692"/>
    </source>
</evidence>
<evidence type="ECO:0000313" key="14">
    <source>
        <dbReference type="Proteomes" id="UP000055136"/>
    </source>
</evidence>
<keyword evidence="6" id="KW-0560">Oxidoreductase</keyword>
<evidence type="ECO:0000256" key="2">
    <source>
        <dbReference type="ARBA" id="ARBA00006214"/>
    </source>
</evidence>
<feature type="transmembrane region" description="Helical" evidence="10">
    <location>
        <begin position="253"/>
        <end position="274"/>
    </location>
</feature>
<dbReference type="InterPro" id="IPR005530">
    <property type="entry name" value="SPW"/>
</dbReference>
<evidence type="ECO:0000256" key="10">
    <source>
        <dbReference type="SAM" id="Phobius"/>
    </source>
</evidence>
<sequence>MMVESHRNMLWPHYLNLMLGLWLLTSPFTLGYMSDFAPDANQLRVMAERDLAPFELRNLLMSWSDVISGVLVIVFSALSADAWRRNPWAQWANAFVGLWLLFAPLVFWTPLPEAYANGTLVGALVIALSVLIPMMPGMSMAGMMGKPDVPPGWAYCPSTWLQRMPIGVLALIGFLISRILGAYQLGHLDGVWEPFFAGVGEKQGVMNGTETIITSDVSKAWPIADGALGAIVYTLELVMVWMAGKTRWRTMPWMVLGLAILILPLGVVSIYFVIIQPIVIGTWCSLCLIAALAMAVMIPYSLNEFVAMGQFLVWARRQGKPFWRTFWTGDAMDGGSDDTSKGLAATPREQWAQATRGVTYPWTLLLSIAIGVWLTFTRLSFDSAGAMADSDHLVGLLVVTFTIIALAEVGRATRFINIPFGIWLIAAPWLLDGVASSAAVWNSVICGALLIVLAIPRGRIKDSYADWDRFIV</sequence>
<dbReference type="GO" id="GO:0016491">
    <property type="term" value="F:oxidoreductase activity"/>
    <property type="evidence" value="ECO:0007669"/>
    <property type="project" value="UniProtKB-KW"/>
</dbReference>
<keyword evidence="3 10" id="KW-0812">Transmembrane</keyword>
<dbReference type="AlphaFoldDB" id="A0A0S2THT6"/>
<feature type="transmembrane region" description="Helical" evidence="10">
    <location>
        <begin position="437"/>
        <end position="455"/>
    </location>
</feature>
<dbReference type="EMBL" id="CP013099">
    <property type="protein sequence ID" value="ALP54723.1"/>
    <property type="molecule type" value="Genomic_DNA"/>
</dbReference>
<dbReference type="Gene3D" id="1.20.1440.130">
    <property type="entry name" value="VKOR domain"/>
    <property type="match status" value="1"/>
</dbReference>
<dbReference type="Proteomes" id="UP000055136">
    <property type="component" value="Chromosome"/>
</dbReference>
<evidence type="ECO:0000256" key="9">
    <source>
        <dbReference type="ARBA" id="ARBA00023284"/>
    </source>
</evidence>
<feature type="transmembrane region" description="Helical" evidence="10">
    <location>
        <begin position="358"/>
        <end position="381"/>
    </location>
</feature>
<feature type="transmembrane region" description="Helical" evidence="10">
    <location>
        <begin position="220"/>
        <end position="241"/>
    </location>
</feature>
<feature type="transmembrane region" description="Helical" evidence="10">
    <location>
        <begin position="60"/>
        <end position="79"/>
    </location>
</feature>
<evidence type="ECO:0000256" key="6">
    <source>
        <dbReference type="ARBA" id="ARBA00023002"/>
    </source>
</evidence>
<comment type="subcellular location">
    <subcellularLocation>
        <location evidence="1">Membrane</location>
        <topology evidence="1">Multi-pass membrane protein</topology>
    </subcellularLocation>
</comment>
<feature type="transmembrane region" description="Helical" evidence="10">
    <location>
        <begin position="166"/>
        <end position="186"/>
    </location>
</feature>
<keyword evidence="7 10" id="KW-0472">Membrane</keyword>
<dbReference type="Pfam" id="PF07884">
    <property type="entry name" value="VKOR"/>
    <property type="match status" value="1"/>
</dbReference>
<feature type="transmembrane region" description="Helical" evidence="10">
    <location>
        <begin position="393"/>
        <end position="410"/>
    </location>
</feature>
<organism evidence="13 14">
    <name type="scientific">Candidatus Tenderia electrophaga</name>
    <dbReference type="NCBI Taxonomy" id="1748243"/>
    <lineage>
        <taxon>Bacteria</taxon>
        <taxon>Pseudomonadati</taxon>
        <taxon>Pseudomonadota</taxon>
        <taxon>Gammaproteobacteria</taxon>
        <taxon>Candidatus Tenderiales</taxon>
        <taxon>Candidatus Tenderiaceae</taxon>
        <taxon>Candidatus Tenderia</taxon>
    </lineage>
</organism>
<dbReference type="InterPro" id="IPR038354">
    <property type="entry name" value="VKOR_sf"/>
</dbReference>
<evidence type="ECO:0000313" key="13">
    <source>
        <dbReference type="EMBL" id="ALP54723.1"/>
    </source>
</evidence>
<comment type="similarity">
    <text evidence="2">Belongs to the VKOR family.</text>
</comment>
<feature type="domain" description="SPW repeat-containing integral membrane" evidence="11">
    <location>
        <begin position="362"/>
        <end position="454"/>
    </location>
</feature>
<gene>
    <name evidence="13" type="ORF">Tel_03500</name>
</gene>
<evidence type="ECO:0000256" key="4">
    <source>
        <dbReference type="ARBA" id="ARBA00022719"/>
    </source>
</evidence>
<dbReference type="CDD" id="cd12919">
    <property type="entry name" value="VKOR_2"/>
    <property type="match status" value="1"/>
</dbReference>
<keyword evidence="4" id="KW-0874">Quinone</keyword>
<dbReference type="GO" id="GO:0048038">
    <property type="term" value="F:quinone binding"/>
    <property type="evidence" value="ECO:0007669"/>
    <property type="project" value="UniProtKB-KW"/>
</dbReference>
<keyword evidence="9" id="KW-0676">Redox-active center</keyword>
<keyword evidence="8" id="KW-1015">Disulfide bond</keyword>
<feature type="transmembrane region" description="Helical" evidence="10">
    <location>
        <begin position="280"/>
        <end position="302"/>
    </location>
</feature>
<proteinExistence type="inferred from homology"/>
<dbReference type="InterPro" id="IPR012932">
    <property type="entry name" value="VKOR"/>
</dbReference>
<evidence type="ECO:0000256" key="8">
    <source>
        <dbReference type="ARBA" id="ARBA00023157"/>
    </source>
</evidence>
<feature type="transmembrane region" description="Helical" evidence="10">
    <location>
        <begin position="91"/>
        <end position="108"/>
    </location>
</feature>
<protein>
    <submittedName>
        <fullName evidence="13">dTDP-glucose 4,6-dehydratase</fullName>
    </submittedName>
</protein>
<evidence type="ECO:0000256" key="5">
    <source>
        <dbReference type="ARBA" id="ARBA00022989"/>
    </source>
</evidence>
<evidence type="ECO:0000256" key="7">
    <source>
        <dbReference type="ARBA" id="ARBA00023136"/>
    </source>
</evidence>